<dbReference type="AlphaFoldDB" id="A0A6P1DUM9"/>
<accession>A0A6P1DUM9</accession>
<dbReference type="Pfam" id="PF13489">
    <property type="entry name" value="Methyltransf_23"/>
    <property type="match status" value="1"/>
</dbReference>
<organism evidence="2 3">
    <name type="scientific">Thiorhodococcus mannitoliphagus</name>
    <dbReference type="NCBI Taxonomy" id="329406"/>
    <lineage>
        <taxon>Bacteria</taxon>
        <taxon>Pseudomonadati</taxon>
        <taxon>Pseudomonadota</taxon>
        <taxon>Gammaproteobacteria</taxon>
        <taxon>Chromatiales</taxon>
        <taxon>Chromatiaceae</taxon>
        <taxon>Thiorhodococcus</taxon>
    </lineage>
</organism>
<dbReference type="SUPFAM" id="SSF53335">
    <property type="entry name" value="S-adenosyl-L-methionine-dependent methyltransferases"/>
    <property type="match status" value="1"/>
</dbReference>
<protein>
    <submittedName>
        <fullName evidence="2">Class I SAM-dependent methyltransferase</fullName>
    </submittedName>
</protein>
<evidence type="ECO:0000256" key="1">
    <source>
        <dbReference type="SAM" id="MobiDB-lite"/>
    </source>
</evidence>
<gene>
    <name evidence="2" type="ORF">G3480_08755</name>
</gene>
<proteinExistence type="predicted"/>
<dbReference type="EMBL" id="JAAIJR010000027">
    <property type="protein sequence ID" value="NEX20396.1"/>
    <property type="molecule type" value="Genomic_DNA"/>
</dbReference>
<comment type="caution">
    <text evidence="2">The sequence shown here is derived from an EMBL/GenBank/DDBJ whole genome shotgun (WGS) entry which is preliminary data.</text>
</comment>
<reference evidence="3" key="1">
    <citation type="journal article" date="2020" name="Microbiol. Resour. Announc.">
        <title>Draft Genome Sequences of Thiorhodococcus mannitoliphagus and Thiorhodococcus minor, Purple Sulfur Photosynthetic Bacteria in the Gammaproteobacterial Family Chromatiaceae.</title>
        <authorList>
            <person name="Aviles F.A."/>
            <person name="Meyer T.E."/>
            <person name="Kyndt J.A."/>
        </authorList>
    </citation>
    <scope>NUCLEOTIDE SEQUENCE [LARGE SCALE GENOMIC DNA]</scope>
    <source>
        <strain evidence="3">DSM 18266</strain>
    </source>
</reference>
<dbReference type="CDD" id="cd02440">
    <property type="entry name" value="AdoMet_MTases"/>
    <property type="match status" value="1"/>
</dbReference>
<dbReference type="Proteomes" id="UP000471640">
    <property type="component" value="Unassembled WGS sequence"/>
</dbReference>
<dbReference type="InterPro" id="IPR029063">
    <property type="entry name" value="SAM-dependent_MTases_sf"/>
</dbReference>
<reference evidence="2 3" key="2">
    <citation type="submission" date="2020-02" db="EMBL/GenBank/DDBJ databases">
        <title>Genome sequences of Thiorhodococcus mannitoliphagus and Thiorhodococcus minor, purple sulfur photosynthetic bacteria in the gammaproteobacterial family, Chromatiaceae.</title>
        <authorList>
            <person name="Aviles F.A."/>
            <person name="Meyer T.E."/>
            <person name="Kyndt J.A."/>
        </authorList>
    </citation>
    <scope>NUCLEOTIDE SEQUENCE [LARGE SCALE GENOMIC DNA]</scope>
    <source>
        <strain evidence="2 3">DSM 18266</strain>
    </source>
</reference>
<keyword evidence="3" id="KW-1185">Reference proteome</keyword>
<dbReference type="Gene3D" id="3.40.50.150">
    <property type="entry name" value="Vaccinia Virus protein VP39"/>
    <property type="match status" value="1"/>
</dbReference>
<dbReference type="RefSeq" id="WP_164653491.1">
    <property type="nucleotide sequence ID" value="NZ_JAAIJR010000027.1"/>
</dbReference>
<sequence>MSEEFKRRLIAEAAAPFKRAGRYAYHFARGKLGGDPVFAAMLRDGLLPPSVTVLDLGCGEALLASWLRAASLLHADGDWPSDWPAPPHLEDYRGIELQPRDVARARRALPTALHIEHRDIREASFGRASLVVILDVLHYIGYQDQRRVLERIRTCLEPDGVLLLRVGDAAGGVPFRISLAVDALVTRLRGQSLGRLHCRTLADWRAELSVIGFAAKPMPMSAGTPFANHLLVAHPRSLSDLGGSKRGSGRARPFRSGFEAHSGSM</sequence>
<dbReference type="GO" id="GO:0032259">
    <property type="term" value="P:methylation"/>
    <property type="evidence" value="ECO:0007669"/>
    <property type="project" value="UniProtKB-KW"/>
</dbReference>
<evidence type="ECO:0000313" key="3">
    <source>
        <dbReference type="Proteomes" id="UP000471640"/>
    </source>
</evidence>
<dbReference type="GO" id="GO:0008168">
    <property type="term" value="F:methyltransferase activity"/>
    <property type="evidence" value="ECO:0007669"/>
    <property type="project" value="UniProtKB-KW"/>
</dbReference>
<evidence type="ECO:0000313" key="2">
    <source>
        <dbReference type="EMBL" id="NEX20396.1"/>
    </source>
</evidence>
<keyword evidence="2" id="KW-0489">Methyltransferase</keyword>
<feature type="region of interest" description="Disordered" evidence="1">
    <location>
        <begin position="241"/>
        <end position="265"/>
    </location>
</feature>
<name>A0A6P1DUM9_9GAMM</name>
<keyword evidence="2" id="KW-0808">Transferase</keyword>